<organism evidence="6 7">
    <name type="scientific">Blattamonas nauphoetae</name>
    <dbReference type="NCBI Taxonomy" id="2049346"/>
    <lineage>
        <taxon>Eukaryota</taxon>
        <taxon>Metamonada</taxon>
        <taxon>Preaxostyla</taxon>
        <taxon>Oxymonadida</taxon>
        <taxon>Blattamonas</taxon>
    </lineage>
</organism>
<feature type="transmembrane region" description="Helical" evidence="3">
    <location>
        <begin position="1303"/>
        <end position="1324"/>
    </location>
</feature>
<dbReference type="Pfam" id="PF12166">
    <property type="entry name" value="Piezo_cap"/>
    <property type="match status" value="1"/>
</dbReference>
<feature type="transmembrane region" description="Helical" evidence="3">
    <location>
        <begin position="534"/>
        <end position="553"/>
    </location>
</feature>
<feature type="region of interest" description="Disordered" evidence="2">
    <location>
        <begin position="1699"/>
        <end position="1753"/>
    </location>
</feature>
<dbReference type="EMBL" id="JARBJD010000007">
    <property type="protein sequence ID" value="KAK2963354.1"/>
    <property type="molecule type" value="Genomic_DNA"/>
</dbReference>
<dbReference type="InterPro" id="IPR056770">
    <property type="entry name" value="Piezo_THU9_anchor"/>
</dbReference>
<feature type="transmembrane region" description="Helical" evidence="3">
    <location>
        <begin position="1222"/>
        <end position="1241"/>
    </location>
</feature>
<feature type="coiled-coil region" evidence="1">
    <location>
        <begin position="2273"/>
        <end position="2307"/>
    </location>
</feature>
<keyword evidence="3" id="KW-0472">Membrane</keyword>
<feature type="transmembrane region" description="Helical" evidence="3">
    <location>
        <begin position="1191"/>
        <end position="1216"/>
    </location>
</feature>
<evidence type="ECO:0000259" key="5">
    <source>
        <dbReference type="Pfam" id="PF24874"/>
    </source>
</evidence>
<comment type="caution">
    <text evidence="6">The sequence shown here is derived from an EMBL/GenBank/DDBJ whole genome shotgun (WGS) entry which is preliminary data.</text>
</comment>
<feature type="transmembrane region" description="Helical" evidence="3">
    <location>
        <begin position="461"/>
        <end position="483"/>
    </location>
</feature>
<evidence type="ECO:0000259" key="4">
    <source>
        <dbReference type="Pfam" id="PF12166"/>
    </source>
</evidence>
<feature type="transmembrane region" description="Helical" evidence="3">
    <location>
        <begin position="1921"/>
        <end position="1939"/>
    </location>
</feature>
<proteinExistence type="predicted"/>
<reference evidence="6 7" key="1">
    <citation type="journal article" date="2022" name="bioRxiv">
        <title>Genomics of Preaxostyla Flagellates Illuminates Evolutionary Transitions and the Path Towards Mitochondrial Loss.</title>
        <authorList>
            <person name="Novak L.V.F."/>
            <person name="Treitli S.C."/>
            <person name="Pyrih J."/>
            <person name="Halakuc P."/>
            <person name="Pipaliya S.V."/>
            <person name="Vacek V."/>
            <person name="Brzon O."/>
            <person name="Soukal P."/>
            <person name="Eme L."/>
            <person name="Dacks J.B."/>
            <person name="Karnkowska A."/>
            <person name="Elias M."/>
            <person name="Hampl V."/>
        </authorList>
    </citation>
    <scope>NUCLEOTIDE SEQUENCE [LARGE SCALE GENOMIC DNA]</scope>
    <source>
        <strain evidence="6">NAU3</strain>
        <tissue evidence="6">Gut</tissue>
    </source>
</reference>
<feature type="transmembrane region" description="Helical" evidence="3">
    <location>
        <begin position="2446"/>
        <end position="2466"/>
    </location>
</feature>
<feature type="compositionally biased region" description="Basic residues" evidence="2">
    <location>
        <begin position="610"/>
        <end position="621"/>
    </location>
</feature>
<feature type="transmembrane region" description="Helical" evidence="3">
    <location>
        <begin position="62"/>
        <end position="82"/>
    </location>
</feature>
<evidence type="ECO:0000256" key="2">
    <source>
        <dbReference type="SAM" id="MobiDB-lite"/>
    </source>
</evidence>
<feature type="transmembrane region" description="Helical" evidence="3">
    <location>
        <begin position="160"/>
        <end position="179"/>
    </location>
</feature>
<dbReference type="Proteomes" id="UP001281761">
    <property type="component" value="Unassembled WGS sequence"/>
</dbReference>
<evidence type="ECO:0000256" key="1">
    <source>
        <dbReference type="SAM" id="Coils"/>
    </source>
</evidence>
<evidence type="ECO:0000313" key="7">
    <source>
        <dbReference type="Proteomes" id="UP001281761"/>
    </source>
</evidence>
<gene>
    <name evidence="6" type="ORF">BLNAU_1888</name>
</gene>
<feature type="compositionally biased region" description="Low complexity" evidence="2">
    <location>
        <begin position="2373"/>
        <end position="2393"/>
    </location>
</feature>
<feature type="transmembrane region" description="Helical" evidence="3">
    <location>
        <begin position="218"/>
        <end position="235"/>
    </location>
</feature>
<sequence length="2784" mass="315779">MFLTFKEKMVERVITIISLVVVLTRLIFQIFQQFIFSSEIRYLIVLAFGNKEKFTVGQNVGWIVWMVILLLLTLLQLIAGFLTSTRKKSNHTTSLQSLFREEQSETTSYTTESSVAQTLTKSEAFLTFRQIIIVSLSPAISVAQIILLNIAAIPSSSLCFLPLLFVVLIVAISFSTLPLHAKGYGWENDSETLGRTIHPLIKRIFPFHKKTSRLDTKVPYILLVCVLALSSIVPPEPRSHPDFFSKMFSSLRLSSRQTIFSSKSFVPLLSYLSLFLTIFTAITQPPALQFLIPVLVVLSFVRSPRIILVGLRVVSSIFLLVLVFLQAVNSLELSVKLSFYDCGSMIFAHSFKSTKSFSIGSLWAIGALSFVYFRSQRPPTVEIYPTLSPYTANKPGRQPSARALRLRLRLYEFAKIFPKASKAAIKLLSILLVMIHLMTVPISYFSLLTFPIILFPFLPDTVITAISSVLFPLFSLIAWYCSSSTLCFPPSPSKPTFWATFIEYYLKSINFIFNTGKNPKITSALDIPKFHNDTIAFSAFSFMIPLGITLAMIRWRLSRPTKPSSLSARRSDGYIVQESFSESTHNLNAESPEQYTRVVDQQDPLLPTKPKPRVLTIRKNRPASTSVPDPEPSQSDYQPAQLTQTPAEEPQLAEEALEQPGTAIDTTRDNHSEEEPQPTPHVHEHVMHEPVPEARPDTPVNQTVTEPPSFPHSSPLFSVAIWLHELSRLFTFVVTLLPIGNYMNQSLLMIPLLWSLLFLTRPLSYKSKRTVGVHLCMIIFVFLFALVAYTANTGLFLILELDDHSQLHVQIAYILGLIKRPIEGVLPPVGVQMVVSPFLIIFGHSMMLILHQSSMHHSDLVRKGAPLFESLARSASFNNNVPVIKAHTEFFEPFFSQFCWRYRPLSVVPFLVAHAGRLIFPFLLCVAFSMVEVSGVAYFVIAMVYLFSGHPHSSSATVYKRLPQVATVFSWILLIAVHVLAHLAYLHANRRIHLSEMTVFILNLLDSLGFTNLTDYRSVDDVRFERMCLWSHLLVLTGVYIIKRTSVVFDIVNTHDSTLLDYRRIWKSRRESDTIRRMEQKRKKELLATTSPQHFALSQTLKLVYQHNTFVEGHSPLSSSTATPSDTGIGSGGHLPGTNPVLSISGSDSSPSQIIDPLDTVQQRMTDVLPMNLVNATKPDFSVLSKGADQFVGVFNVLINWVSMYSVEMNIAFLFFCSYTKSVLAFVNLGLALILCVLVFRRTLLLSHKSIRLWNTYIIILLVEIGLLLMTGIFHILATELCSKSTSQLCTTISTLSIFLKELFGLSEFTTMLSCLVPLIISILSRSLTTGTKTTNQSKEKIDMLSVLSENQRSVPELIDPSILAASNTLSPSLVDEFVLQFPTTTHNTIGIFSDWSLPSLKEFCKTVKMNDTVCQSIPLQANSPSNTLTVHPPQLTDGSNQTQTVDTTEEVANKKKKERKYSIDDLHPFDFSQFSIPILRFNSYALARLLLPLILIILFPFLPYGIATCLLYSLLLLCLLFGDTILLHPILVNIFTILTLLSVMLTPFCHALLGTLKACKVDILWLTQALHAFLLVYGSSAKYEITPEGSIIYGVPRSAQLFTFFVLLFVLIYCRTLQRIPTVSLGRMIVERRDKALVGQFSVQSYLREKVKKRREVANKFEEQMKPIETAVLEHFDWEEFEVKDEYERYNTLLKRKKQTKARTDTSTSKSRISISSQQDDASEDPIVFRHDSDPTPAPSMSGSALPKSDGSQTDRFVEKMAIISKQQMSDFMTEWDDRMIEEEIALEDAFIMNGYKLPKKEGLSEKFRKKMIELGHWFITPHSHHLVETEEFTVPGNHGAVVTNQFGFSSASPGMGSITEASSIHSESDVPASAAENSRLTSKQKVKAVISNLFWLCILHKEWLIVICTISLFQRWGFMLIPFFLVHICLYSTSVYYPNKKFWNISCITYASCFVLSINLNLIGQDGLDKSVFHIFKYFLTTFIVLFIYHFLMEFSGLSDINPRQAFDVIYSDKPISVIIPPFHTVQANRIANQNSSVTFREYLRIAMSSEKDGTSYHIVKLLIEVVSLLVLVLSQNMFVAESLAEEKRTFLDLLETGFVGPVILLILFHLLKLCFERASFVSGNIPLRYVVLLIETTIICVFGFFYAFGKHDAPASNPPFSFNLYLVLQIFSSFITSLQISEGYPHSATSHVVAQPQKHDLIHYFAAIVTNKIPLLYEFCIVIDWAVQKTSLTMFEFARLEDMYQRLYEERGEFNWDEDTRKEKIRDVFLRRLEKRGRKMRKIYKKKQEELQRLIDNGEAMASEFDLLQEQFESGELEREILLEMLEQKNHDLLDVGQLNLKSTDHGQTDVITIDEDTPSLTGSTTPRHLVTPQLSTTPQPSPSLQALPPQKRRKKKEPTVPDEFYLRPTSLFTKEERRALFEETHRKNTVAGIKYSKMMQCLMGLGFILLLVLLVWGPLLLFSNFGIATQPNYVVDAQMQLTSNGLMTIFYSEMLTNERMNKTTLRQTSISNLKLSTQERENVYNLTFPPESSTYCLTTESSFELYKKNVCANKTTWFDVSFQMKRSQHHPNETTVYRSRIILNETSKPRLSEYCSVLQETPNSSLPLTFPVAYYLKSNDQTIELTSSPGKEGSLLTTANLTFNHVGTNLLFGLQHNVSILAVSPPTPLSMLKSVGMIGFYTTYIIVIANSVLRPTFSEYVEQLQFSELTHVNTLFDFAASIFIKRRKGKLRQEETMYRLLIEMMRNPKYLFALTQPDQPRQFEKALLQGEAASSKKKED</sequence>
<accession>A0ABQ9YHX4</accession>
<evidence type="ECO:0000313" key="6">
    <source>
        <dbReference type="EMBL" id="KAK2963354.1"/>
    </source>
</evidence>
<feature type="transmembrane region" description="Helical" evidence="3">
    <location>
        <begin position="2130"/>
        <end position="2151"/>
    </location>
</feature>
<feature type="transmembrane region" description="Helical" evidence="3">
    <location>
        <begin position="356"/>
        <end position="373"/>
    </location>
</feature>
<feature type="transmembrane region" description="Helical" evidence="3">
    <location>
        <begin position="1564"/>
        <end position="1580"/>
    </location>
</feature>
<feature type="transmembrane region" description="Helical" evidence="3">
    <location>
        <begin position="306"/>
        <end position="328"/>
    </location>
</feature>
<feature type="transmembrane region" description="Helical" evidence="3">
    <location>
        <begin position="131"/>
        <end position="154"/>
    </location>
</feature>
<keyword evidence="1" id="KW-0175">Coiled coil</keyword>
<keyword evidence="3" id="KW-1133">Transmembrane helix</keyword>
<protein>
    <submittedName>
        <fullName evidence="6">Piezo-type mechanosensitive ion channel component 1/2</fullName>
    </submittedName>
</protein>
<feature type="transmembrane region" description="Helical" evidence="3">
    <location>
        <begin position="1977"/>
        <end position="1994"/>
    </location>
</feature>
<feature type="transmembrane region" description="Helical" evidence="3">
    <location>
        <begin position="1253"/>
        <end position="1277"/>
    </location>
</feature>
<feature type="transmembrane region" description="Helical" evidence="3">
    <location>
        <begin position="1600"/>
        <end position="1618"/>
    </location>
</feature>
<feature type="transmembrane region" description="Helical" evidence="3">
    <location>
        <begin position="1944"/>
        <end position="1965"/>
    </location>
</feature>
<dbReference type="InterPro" id="IPR027272">
    <property type="entry name" value="Piezo"/>
</dbReference>
<feature type="transmembrane region" description="Helical" evidence="3">
    <location>
        <begin position="771"/>
        <end position="791"/>
    </location>
</feature>
<feature type="compositionally biased region" description="Polar residues" evidence="2">
    <location>
        <begin position="622"/>
        <end position="645"/>
    </location>
</feature>
<feature type="transmembrane region" description="Helical" evidence="3">
    <location>
        <begin position="2163"/>
        <end position="2183"/>
    </location>
</feature>
<dbReference type="Pfam" id="PF24874">
    <property type="entry name" value="Piezo_THU9_anchor"/>
    <property type="match status" value="1"/>
</dbReference>
<name>A0ABQ9YHX4_9EUKA</name>
<dbReference type="PANTHER" id="PTHR13167:SF25">
    <property type="entry name" value="PIEZO-TYPE MECHANOSENSITIVE ION CHANNEL COMPONENT"/>
    <property type="match status" value="1"/>
</dbReference>
<feature type="region of interest" description="Disordered" evidence="2">
    <location>
        <begin position="2358"/>
        <end position="2404"/>
    </location>
</feature>
<dbReference type="PANTHER" id="PTHR13167">
    <property type="entry name" value="PIEZO-TYPE MECHANOSENSITIVE ION CHANNEL COMPONENT"/>
    <property type="match status" value="1"/>
</dbReference>
<evidence type="ECO:0000256" key="3">
    <source>
        <dbReference type="SAM" id="Phobius"/>
    </source>
</evidence>
<keyword evidence="7" id="KW-1185">Reference proteome</keyword>
<feature type="transmembrane region" description="Helical" evidence="3">
    <location>
        <begin position="829"/>
        <end position="850"/>
    </location>
</feature>
<feature type="transmembrane region" description="Helical" evidence="3">
    <location>
        <begin position="918"/>
        <end position="948"/>
    </location>
</feature>
<feature type="transmembrane region" description="Helical" evidence="3">
    <location>
        <begin position="1535"/>
        <end position="1557"/>
    </location>
</feature>
<feature type="transmembrane region" description="Helical" evidence="3">
    <location>
        <begin position="12"/>
        <end position="31"/>
    </location>
</feature>
<dbReference type="InterPro" id="IPR031334">
    <property type="entry name" value="Piezo_cap_dom"/>
</dbReference>
<feature type="transmembrane region" description="Helical" evidence="3">
    <location>
        <begin position="1490"/>
        <end position="1523"/>
    </location>
</feature>
<feature type="domain" description="Piezo THU9 and anchor" evidence="5">
    <location>
        <begin position="2059"/>
        <end position="2264"/>
    </location>
</feature>
<feature type="region of interest" description="Disordered" evidence="2">
    <location>
        <begin position="598"/>
        <end position="681"/>
    </location>
</feature>
<feature type="transmembrane region" description="Helical" evidence="3">
    <location>
        <begin position="968"/>
        <end position="988"/>
    </location>
</feature>
<feature type="transmembrane region" description="Helical" evidence="3">
    <location>
        <begin position="2101"/>
        <end position="2118"/>
    </location>
</feature>
<feature type="transmembrane region" description="Helical" evidence="3">
    <location>
        <begin position="742"/>
        <end position="759"/>
    </location>
</feature>
<feature type="transmembrane region" description="Helical" evidence="3">
    <location>
        <begin position="427"/>
        <end position="455"/>
    </location>
</feature>
<feature type="transmembrane region" description="Helical" evidence="3">
    <location>
        <begin position="2061"/>
        <end position="2081"/>
    </location>
</feature>
<feature type="compositionally biased region" description="Low complexity" evidence="2">
    <location>
        <begin position="1706"/>
        <end position="1721"/>
    </location>
</feature>
<feature type="domain" description="Piezo non-specific cation channel cap" evidence="4">
    <location>
        <begin position="2513"/>
        <end position="2760"/>
    </location>
</feature>
<keyword evidence="3" id="KW-0812">Transmembrane</keyword>
<feature type="transmembrane region" description="Helical" evidence="3">
    <location>
        <begin position="271"/>
        <end position="299"/>
    </location>
</feature>